<accession>A0AAV1RVM6</accession>
<organism evidence="1 2">
    <name type="scientific">Dovyalis caffra</name>
    <dbReference type="NCBI Taxonomy" id="77055"/>
    <lineage>
        <taxon>Eukaryota</taxon>
        <taxon>Viridiplantae</taxon>
        <taxon>Streptophyta</taxon>
        <taxon>Embryophyta</taxon>
        <taxon>Tracheophyta</taxon>
        <taxon>Spermatophyta</taxon>
        <taxon>Magnoliopsida</taxon>
        <taxon>eudicotyledons</taxon>
        <taxon>Gunneridae</taxon>
        <taxon>Pentapetalae</taxon>
        <taxon>rosids</taxon>
        <taxon>fabids</taxon>
        <taxon>Malpighiales</taxon>
        <taxon>Salicaceae</taxon>
        <taxon>Flacourtieae</taxon>
        <taxon>Dovyalis</taxon>
    </lineage>
</organism>
<evidence type="ECO:0000313" key="1">
    <source>
        <dbReference type="EMBL" id="CAK7340430.1"/>
    </source>
</evidence>
<dbReference type="Proteomes" id="UP001314170">
    <property type="component" value="Unassembled WGS sequence"/>
</dbReference>
<dbReference type="EMBL" id="CAWUPB010001160">
    <property type="protein sequence ID" value="CAK7340430.1"/>
    <property type="molecule type" value="Genomic_DNA"/>
</dbReference>
<comment type="caution">
    <text evidence="1">The sequence shown here is derived from an EMBL/GenBank/DDBJ whole genome shotgun (WGS) entry which is preliminary data.</text>
</comment>
<protein>
    <submittedName>
        <fullName evidence="1">Uncharacterized protein</fullName>
    </submittedName>
</protein>
<proteinExistence type="predicted"/>
<name>A0AAV1RVM6_9ROSI</name>
<reference evidence="1 2" key="1">
    <citation type="submission" date="2024-01" db="EMBL/GenBank/DDBJ databases">
        <authorList>
            <person name="Waweru B."/>
        </authorList>
    </citation>
    <scope>NUCLEOTIDE SEQUENCE [LARGE SCALE GENOMIC DNA]</scope>
</reference>
<gene>
    <name evidence="1" type="ORF">DCAF_LOCUS15512</name>
</gene>
<sequence>MRSYKRQRTRRYTQNVQQAAPQACMNIQTSLLEYVPLIVAANSRKIKKRFQPEKLLERHLFNDLVRQHFERENFSIQSLQHTPILSRRVPPIRLHIFVTKSW</sequence>
<keyword evidence="2" id="KW-1185">Reference proteome</keyword>
<evidence type="ECO:0000313" key="2">
    <source>
        <dbReference type="Proteomes" id="UP001314170"/>
    </source>
</evidence>
<dbReference type="AlphaFoldDB" id="A0AAV1RVM6"/>